<evidence type="ECO:0000256" key="1">
    <source>
        <dbReference type="SAM" id="MobiDB-lite"/>
    </source>
</evidence>
<feature type="non-terminal residue" evidence="2">
    <location>
        <position position="169"/>
    </location>
</feature>
<protein>
    <submittedName>
        <fullName evidence="2">Signal peptidase I</fullName>
        <ecNumber evidence="2">3.4.21.89</ecNumber>
    </submittedName>
</protein>
<feature type="non-terminal residue" evidence="2">
    <location>
        <position position="1"/>
    </location>
</feature>
<sequence length="169" mass="18729">EGGDQLRALRRDRRCRRPRSARDRAAPGGRHAVHDPQRQHAAGLRGRRRRAGRAHRADRGPARRRRHVHRPVAPGRDGDPSRRAPHAQRRAGDVRHPGRRQQRLGDVGGRRERHGGPRPHARPQGRLGAAVGPLARGPDRPHRAAGRAPGAHRAPRPGRPAPPEGAHRM</sequence>
<feature type="compositionally biased region" description="Basic residues" evidence="1">
    <location>
        <begin position="45"/>
        <end position="54"/>
    </location>
</feature>
<evidence type="ECO:0000313" key="2">
    <source>
        <dbReference type="EMBL" id="CAA9537018.1"/>
    </source>
</evidence>
<accession>A0A6J4U0H0</accession>
<feature type="compositionally biased region" description="Basic residues" evidence="1">
    <location>
        <begin position="111"/>
        <end position="123"/>
    </location>
</feature>
<feature type="region of interest" description="Disordered" evidence="1">
    <location>
        <begin position="1"/>
        <end position="169"/>
    </location>
</feature>
<organism evidence="2">
    <name type="scientific">uncultured Solirubrobacteraceae bacterium</name>
    <dbReference type="NCBI Taxonomy" id="1162706"/>
    <lineage>
        <taxon>Bacteria</taxon>
        <taxon>Bacillati</taxon>
        <taxon>Actinomycetota</taxon>
        <taxon>Thermoleophilia</taxon>
        <taxon>Solirubrobacterales</taxon>
        <taxon>Solirubrobacteraceae</taxon>
        <taxon>environmental samples</taxon>
    </lineage>
</organism>
<dbReference type="GO" id="GO:0009003">
    <property type="term" value="F:signal peptidase activity"/>
    <property type="evidence" value="ECO:0007669"/>
    <property type="project" value="UniProtKB-EC"/>
</dbReference>
<gene>
    <name evidence="2" type="ORF">AVDCRST_MAG85-4228</name>
</gene>
<feature type="compositionally biased region" description="Basic residues" evidence="1">
    <location>
        <begin position="8"/>
        <end position="19"/>
    </location>
</feature>
<dbReference type="EC" id="3.4.21.89" evidence="2"/>
<keyword evidence="2" id="KW-0378">Hydrolase</keyword>
<proteinExistence type="predicted"/>
<dbReference type="AlphaFoldDB" id="A0A6J4U0H0"/>
<dbReference type="EMBL" id="CADCVT010000480">
    <property type="protein sequence ID" value="CAA9537018.1"/>
    <property type="molecule type" value="Genomic_DNA"/>
</dbReference>
<name>A0A6J4U0H0_9ACTN</name>
<reference evidence="2" key="1">
    <citation type="submission" date="2020-02" db="EMBL/GenBank/DDBJ databases">
        <authorList>
            <person name="Meier V. D."/>
        </authorList>
    </citation>
    <scope>NUCLEOTIDE SEQUENCE</scope>
    <source>
        <strain evidence="2">AVDCRST_MAG85</strain>
    </source>
</reference>